<keyword evidence="6" id="KW-1185">Reference proteome</keyword>
<organism evidence="5 6">
    <name type="scientific">Leucobacter coleopterorum</name>
    <dbReference type="NCBI Taxonomy" id="2714933"/>
    <lineage>
        <taxon>Bacteria</taxon>
        <taxon>Bacillati</taxon>
        <taxon>Actinomycetota</taxon>
        <taxon>Actinomycetes</taxon>
        <taxon>Micrococcales</taxon>
        <taxon>Microbacteriaceae</taxon>
        <taxon>Leucobacter</taxon>
    </lineage>
</organism>
<protein>
    <submittedName>
        <fullName evidence="5">Copper resistance protein CopC</fullName>
    </submittedName>
</protein>
<keyword evidence="2" id="KW-0186">Copper</keyword>
<dbReference type="InterPro" id="IPR014756">
    <property type="entry name" value="Ig_E-set"/>
</dbReference>
<dbReference type="Pfam" id="PF04234">
    <property type="entry name" value="CopC"/>
    <property type="match status" value="1"/>
</dbReference>
<evidence type="ECO:0000256" key="2">
    <source>
        <dbReference type="ARBA" id="ARBA00023008"/>
    </source>
</evidence>
<reference evidence="5 6" key="1">
    <citation type="submission" date="2020-03" db="EMBL/GenBank/DDBJ databases">
        <title>Leucobacter sp. nov., isolated from beetles.</title>
        <authorList>
            <person name="Hyun D.-W."/>
            <person name="Bae J.-W."/>
        </authorList>
    </citation>
    <scope>NUCLEOTIDE SEQUENCE [LARGE SCALE GENOMIC DNA]</scope>
    <source>
        <strain evidence="5 6">HDW9A</strain>
    </source>
</reference>
<evidence type="ECO:0000256" key="1">
    <source>
        <dbReference type="ARBA" id="ARBA00022729"/>
    </source>
</evidence>
<evidence type="ECO:0000313" key="5">
    <source>
        <dbReference type="EMBL" id="QIM18784.1"/>
    </source>
</evidence>
<dbReference type="InterPro" id="IPR014755">
    <property type="entry name" value="Cu-Rt/internalin_Ig-like"/>
</dbReference>
<dbReference type="EMBL" id="CP049933">
    <property type="protein sequence ID" value="QIM18784.1"/>
    <property type="molecule type" value="Genomic_DNA"/>
</dbReference>
<dbReference type="RefSeq" id="WP_166330710.1">
    <property type="nucleotide sequence ID" value="NZ_CP049933.1"/>
</dbReference>
<sequence>MASPALAHDELVGTDLLANESDGTVQALELSFSNSIITVGTEIIVTGPADASASDGKPSVAGPVVTQRLLPDLAEGTYTVAWRVVSSDGHPIEGGFVFFVESDGSADPDQIASIEDDPRSGDDEGSSASEATSDEAGSSGMPLG</sequence>
<feature type="domain" description="CopC" evidence="4">
    <location>
        <begin position="8"/>
        <end position="100"/>
    </location>
</feature>
<feature type="region of interest" description="Disordered" evidence="3">
    <location>
        <begin position="101"/>
        <end position="144"/>
    </location>
</feature>
<evidence type="ECO:0000256" key="3">
    <source>
        <dbReference type="SAM" id="MobiDB-lite"/>
    </source>
</evidence>
<dbReference type="Proteomes" id="UP000503441">
    <property type="component" value="Chromosome"/>
</dbReference>
<gene>
    <name evidence="5" type="ORF">G7066_09565</name>
</gene>
<dbReference type="Gene3D" id="2.60.40.1220">
    <property type="match status" value="1"/>
</dbReference>
<accession>A0ABX6K0P7</accession>
<dbReference type="InterPro" id="IPR007348">
    <property type="entry name" value="CopC_dom"/>
</dbReference>
<proteinExistence type="predicted"/>
<keyword evidence="1" id="KW-0732">Signal</keyword>
<dbReference type="SUPFAM" id="SSF81296">
    <property type="entry name" value="E set domains"/>
    <property type="match status" value="1"/>
</dbReference>
<evidence type="ECO:0000313" key="6">
    <source>
        <dbReference type="Proteomes" id="UP000503441"/>
    </source>
</evidence>
<evidence type="ECO:0000259" key="4">
    <source>
        <dbReference type="Pfam" id="PF04234"/>
    </source>
</evidence>
<name>A0ABX6K0P7_9MICO</name>